<keyword evidence="2" id="KW-1185">Reference proteome</keyword>
<organism evidence="1 2">
    <name type="scientific">Cercophora scortea</name>
    <dbReference type="NCBI Taxonomy" id="314031"/>
    <lineage>
        <taxon>Eukaryota</taxon>
        <taxon>Fungi</taxon>
        <taxon>Dikarya</taxon>
        <taxon>Ascomycota</taxon>
        <taxon>Pezizomycotina</taxon>
        <taxon>Sordariomycetes</taxon>
        <taxon>Sordariomycetidae</taxon>
        <taxon>Sordariales</taxon>
        <taxon>Lasiosphaeriaceae</taxon>
        <taxon>Cercophora</taxon>
    </lineage>
</organism>
<protein>
    <submittedName>
        <fullName evidence="1">Uncharacterized protein</fullName>
    </submittedName>
</protein>
<reference evidence="1" key="1">
    <citation type="journal article" date="2023" name="Mol. Phylogenet. Evol.">
        <title>Genome-scale phylogeny and comparative genomics of the fungal order Sordariales.</title>
        <authorList>
            <person name="Hensen N."/>
            <person name="Bonometti L."/>
            <person name="Westerberg I."/>
            <person name="Brannstrom I.O."/>
            <person name="Guillou S."/>
            <person name="Cros-Aarteil S."/>
            <person name="Calhoun S."/>
            <person name="Haridas S."/>
            <person name="Kuo A."/>
            <person name="Mondo S."/>
            <person name="Pangilinan J."/>
            <person name="Riley R."/>
            <person name="LaButti K."/>
            <person name="Andreopoulos B."/>
            <person name="Lipzen A."/>
            <person name="Chen C."/>
            <person name="Yan M."/>
            <person name="Daum C."/>
            <person name="Ng V."/>
            <person name="Clum A."/>
            <person name="Steindorff A."/>
            <person name="Ohm R.A."/>
            <person name="Martin F."/>
            <person name="Silar P."/>
            <person name="Natvig D.O."/>
            <person name="Lalanne C."/>
            <person name="Gautier V."/>
            <person name="Ament-Velasquez S.L."/>
            <person name="Kruys A."/>
            <person name="Hutchinson M.I."/>
            <person name="Powell A.J."/>
            <person name="Barry K."/>
            <person name="Miller A.N."/>
            <person name="Grigoriev I.V."/>
            <person name="Debuchy R."/>
            <person name="Gladieux P."/>
            <person name="Hiltunen Thoren M."/>
            <person name="Johannesson H."/>
        </authorList>
    </citation>
    <scope>NUCLEOTIDE SEQUENCE</scope>
    <source>
        <strain evidence="1">SMH4131-1</strain>
    </source>
</reference>
<dbReference type="Proteomes" id="UP001286456">
    <property type="component" value="Unassembled WGS sequence"/>
</dbReference>
<comment type="caution">
    <text evidence="1">The sequence shown here is derived from an EMBL/GenBank/DDBJ whole genome shotgun (WGS) entry which is preliminary data.</text>
</comment>
<evidence type="ECO:0000313" key="1">
    <source>
        <dbReference type="EMBL" id="KAK3337035.1"/>
    </source>
</evidence>
<proteinExistence type="predicted"/>
<sequence>MGIASHWVRLCPIGRRFFFLAFFFFLSFWSFGPCPHPVLRVTMTVGGFGEMRDDGWDMIRVRDPGWGWWWERERERRASEAE</sequence>
<name>A0AAE0J5Q1_9PEZI</name>
<evidence type="ECO:0000313" key="2">
    <source>
        <dbReference type="Proteomes" id="UP001286456"/>
    </source>
</evidence>
<gene>
    <name evidence="1" type="ORF">B0T19DRAFT_411316</name>
</gene>
<dbReference type="EMBL" id="JAUEPO010000001">
    <property type="protein sequence ID" value="KAK3337035.1"/>
    <property type="molecule type" value="Genomic_DNA"/>
</dbReference>
<reference evidence="1" key="2">
    <citation type="submission" date="2023-06" db="EMBL/GenBank/DDBJ databases">
        <authorList>
            <consortium name="Lawrence Berkeley National Laboratory"/>
            <person name="Haridas S."/>
            <person name="Hensen N."/>
            <person name="Bonometti L."/>
            <person name="Westerberg I."/>
            <person name="Brannstrom I.O."/>
            <person name="Guillou S."/>
            <person name="Cros-Aarteil S."/>
            <person name="Calhoun S."/>
            <person name="Kuo A."/>
            <person name="Mondo S."/>
            <person name="Pangilinan J."/>
            <person name="Riley R."/>
            <person name="Labutti K."/>
            <person name="Andreopoulos B."/>
            <person name="Lipzen A."/>
            <person name="Chen C."/>
            <person name="Yanf M."/>
            <person name="Daum C."/>
            <person name="Ng V."/>
            <person name="Clum A."/>
            <person name="Steindorff A."/>
            <person name="Ohm R."/>
            <person name="Martin F."/>
            <person name="Silar P."/>
            <person name="Natvig D."/>
            <person name="Lalanne C."/>
            <person name="Gautier V."/>
            <person name="Ament-Velasquez S.L."/>
            <person name="Kruys A."/>
            <person name="Hutchinson M.I."/>
            <person name="Powell A.J."/>
            <person name="Barry K."/>
            <person name="Miller A.N."/>
            <person name="Grigoriev I.V."/>
            <person name="Debuchy R."/>
            <person name="Gladieux P."/>
            <person name="Thoren M.H."/>
            <person name="Johannesson H."/>
        </authorList>
    </citation>
    <scope>NUCLEOTIDE SEQUENCE</scope>
    <source>
        <strain evidence="1">SMH4131-1</strain>
    </source>
</reference>
<accession>A0AAE0J5Q1</accession>
<dbReference type="AlphaFoldDB" id="A0AAE0J5Q1"/>